<reference evidence="1 2" key="1">
    <citation type="submission" date="2022-05" db="EMBL/GenBank/DDBJ databases">
        <authorList>
            <consortium name="Genoscope - CEA"/>
            <person name="William W."/>
        </authorList>
    </citation>
    <scope>NUCLEOTIDE SEQUENCE [LARGE SCALE GENOMIC DNA]</scope>
</reference>
<dbReference type="EMBL" id="CALNXI010003697">
    <property type="protein sequence ID" value="CAH3194066.1"/>
    <property type="molecule type" value="Genomic_DNA"/>
</dbReference>
<evidence type="ECO:0000313" key="2">
    <source>
        <dbReference type="Proteomes" id="UP001159427"/>
    </source>
</evidence>
<organism evidence="1 2">
    <name type="scientific">Porites evermanni</name>
    <dbReference type="NCBI Taxonomy" id="104178"/>
    <lineage>
        <taxon>Eukaryota</taxon>
        <taxon>Metazoa</taxon>
        <taxon>Cnidaria</taxon>
        <taxon>Anthozoa</taxon>
        <taxon>Hexacorallia</taxon>
        <taxon>Scleractinia</taxon>
        <taxon>Fungiina</taxon>
        <taxon>Poritidae</taxon>
        <taxon>Porites</taxon>
    </lineage>
</organism>
<dbReference type="Proteomes" id="UP001159427">
    <property type="component" value="Unassembled WGS sequence"/>
</dbReference>
<evidence type="ECO:0000313" key="1">
    <source>
        <dbReference type="EMBL" id="CAH3194066.1"/>
    </source>
</evidence>
<feature type="non-terminal residue" evidence="1">
    <location>
        <position position="108"/>
    </location>
</feature>
<name>A0ABN8ST63_9CNID</name>
<accession>A0ABN8ST63</accession>
<sequence>LSTRPRLANPWRGDFQMDMPQEVFECISKDLMQRTSFGQRFRETNTQVVYEITDMRKAKYLFARMDLDGTEVDPDVILKRRMAPVQNSLERCEVLVSNEKPMELKFNK</sequence>
<protein>
    <submittedName>
        <fullName evidence="1">Uncharacterized protein</fullName>
    </submittedName>
</protein>
<proteinExistence type="predicted"/>
<gene>
    <name evidence="1" type="ORF">PEVE_00027041</name>
</gene>
<feature type="non-terminal residue" evidence="1">
    <location>
        <position position="1"/>
    </location>
</feature>
<keyword evidence="2" id="KW-1185">Reference proteome</keyword>
<comment type="caution">
    <text evidence="1">The sequence shown here is derived from an EMBL/GenBank/DDBJ whole genome shotgun (WGS) entry which is preliminary data.</text>
</comment>